<keyword evidence="2" id="KW-1185">Reference proteome</keyword>
<gene>
    <name evidence="1" type="ORF">K0M31_007995</name>
</gene>
<evidence type="ECO:0000313" key="2">
    <source>
        <dbReference type="Proteomes" id="UP001177670"/>
    </source>
</evidence>
<reference evidence="1" key="1">
    <citation type="submission" date="2021-10" db="EMBL/GenBank/DDBJ databases">
        <title>Melipona bicolor Genome sequencing and assembly.</title>
        <authorList>
            <person name="Araujo N.S."/>
            <person name="Arias M.C."/>
        </authorList>
    </citation>
    <scope>NUCLEOTIDE SEQUENCE</scope>
    <source>
        <strain evidence="1">USP_2M_L1-L4_2017</strain>
        <tissue evidence="1">Whole body</tissue>
    </source>
</reference>
<accession>A0AA40KWB9</accession>
<dbReference type="AlphaFoldDB" id="A0AA40KWB9"/>
<organism evidence="1 2">
    <name type="scientific">Melipona bicolor</name>
    <dbReference type="NCBI Taxonomy" id="60889"/>
    <lineage>
        <taxon>Eukaryota</taxon>
        <taxon>Metazoa</taxon>
        <taxon>Ecdysozoa</taxon>
        <taxon>Arthropoda</taxon>
        <taxon>Hexapoda</taxon>
        <taxon>Insecta</taxon>
        <taxon>Pterygota</taxon>
        <taxon>Neoptera</taxon>
        <taxon>Endopterygota</taxon>
        <taxon>Hymenoptera</taxon>
        <taxon>Apocrita</taxon>
        <taxon>Aculeata</taxon>
        <taxon>Apoidea</taxon>
        <taxon>Anthophila</taxon>
        <taxon>Apidae</taxon>
        <taxon>Melipona</taxon>
    </lineage>
</organism>
<sequence>MENRLMSTDGKTTSSSFGKVISATKISSRECPIKTEVPKTGVVRNFKNSGDFT</sequence>
<proteinExistence type="predicted"/>
<evidence type="ECO:0000313" key="1">
    <source>
        <dbReference type="EMBL" id="KAK1135224.1"/>
    </source>
</evidence>
<dbReference type="EMBL" id="JAHYIQ010000002">
    <property type="protein sequence ID" value="KAK1135224.1"/>
    <property type="molecule type" value="Genomic_DNA"/>
</dbReference>
<dbReference type="Proteomes" id="UP001177670">
    <property type="component" value="Unassembled WGS sequence"/>
</dbReference>
<protein>
    <submittedName>
        <fullName evidence="1">Uncharacterized protein</fullName>
    </submittedName>
</protein>
<comment type="caution">
    <text evidence="1">The sequence shown here is derived from an EMBL/GenBank/DDBJ whole genome shotgun (WGS) entry which is preliminary data.</text>
</comment>
<name>A0AA40KWB9_9HYME</name>